<name>A0A6L6IQP5_9ENTR</name>
<protein>
    <submittedName>
        <fullName evidence="2">AlpA family phage regulatory protein</fullName>
    </submittedName>
</protein>
<feature type="domain" description="Bacteriophage CI repressor N-terminal" evidence="1">
    <location>
        <begin position="28"/>
        <end position="81"/>
    </location>
</feature>
<gene>
    <name evidence="2" type="ORF">GJV78_21915</name>
</gene>
<dbReference type="AlphaFoldDB" id="A0A6L6IQP5"/>
<comment type="caution">
    <text evidence="2">The sequence shown here is derived from an EMBL/GenBank/DDBJ whole genome shotgun (WGS) entry which is preliminary data.</text>
</comment>
<dbReference type="GO" id="GO:0003677">
    <property type="term" value="F:DNA binding"/>
    <property type="evidence" value="ECO:0007669"/>
    <property type="project" value="InterPro"/>
</dbReference>
<reference evidence="2 3" key="1">
    <citation type="submission" date="2019-11" db="EMBL/GenBank/DDBJ databases">
        <title>Escherichia alba sp. nov. isolated from the gut of plastic-eating superworms Zophobas atratus.</title>
        <authorList>
            <person name="Yang Y."/>
        </authorList>
    </citation>
    <scope>NUCLEOTIDE SEQUENCE [LARGE SCALE GENOMIC DNA]</scope>
    <source>
        <strain evidence="3">BIT-B35</strain>
    </source>
</reference>
<accession>A0A6L6IQP5</accession>
<dbReference type="Proteomes" id="UP000477739">
    <property type="component" value="Unassembled WGS sequence"/>
</dbReference>
<keyword evidence="3" id="KW-1185">Reference proteome</keyword>
<evidence type="ECO:0000259" key="1">
    <source>
        <dbReference type="Pfam" id="PF07022"/>
    </source>
</evidence>
<dbReference type="Gene3D" id="1.10.260.40">
    <property type="entry name" value="lambda repressor-like DNA-binding domains"/>
    <property type="match status" value="1"/>
</dbReference>
<organism evidence="2 3">
    <name type="scientific">Intestinirhabdus alba</name>
    <dbReference type="NCBI Taxonomy" id="2899544"/>
    <lineage>
        <taxon>Bacteria</taxon>
        <taxon>Pseudomonadati</taxon>
        <taxon>Pseudomonadota</taxon>
        <taxon>Gammaproteobacteria</taxon>
        <taxon>Enterobacterales</taxon>
        <taxon>Enterobacteriaceae</taxon>
        <taxon>Intestinirhabdus</taxon>
    </lineage>
</organism>
<dbReference type="OrthoDB" id="9791537at2"/>
<evidence type="ECO:0000313" key="3">
    <source>
        <dbReference type="Proteomes" id="UP000477739"/>
    </source>
</evidence>
<dbReference type="GO" id="GO:0045892">
    <property type="term" value="P:negative regulation of DNA-templated transcription"/>
    <property type="evidence" value="ECO:0007669"/>
    <property type="project" value="InterPro"/>
</dbReference>
<dbReference type="EMBL" id="WMJZ01000065">
    <property type="protein sequence ID" value="MTH48839.1"/>
    <property type="molecule type" value="Genomic_DNA"/>
</dbReference>
<proteinExistence type="predicted"/>
<dbReference type="InterPro" id="IPR010982">
    <property type="entry name" value="Lambda_DNA-bd_dom_sf"/>
</dbReference>
<sequence length="136" mass="15116">MCVRLLSKKLDRARYMSIILEELHDRLVEELKRIGPQTVAKLTGISRATIYNWMEKGNTPLDKLALLDAAGIDVTYILTGQCAPGSIVERPSLTTRQAALLDNYEHLNDSDKKALERTAFALAEQGKVSKKTKTAS</sequence>
<evidence type="ECO:0000313" key="2">
    <source>
        <dbReference type="EMBL" id="MTH48839.1"/>
    </source>
</evidence>
<dbReference type="InterPro" id="IPR010744">
    <property type="entry name" value="Phage_CI_N"/>
</dbReference>
<dbReference type="Pfam" id="PF07022">
    <property type="entry name" value="Phage_CI_repr"/>
    <property type="match status" value="1"/>
</dbReference>